<proteinExistence type="predicted"/>
<feature type="chain" id="PRO_5039143826" evidence="2">
    <location>
        <begin position="24"/>
        <end position="281"/>
    </location>
</feature>
<accession>A0A3S9WBT3</accession>
<evidence type="ECO:0000313" key="3">
    <source>
        <dbReference type="EMBL" id="AZS37510.1"/>
    </source>
</evidence>
<evidence type="ECO:0000313" key="4">
    <source>
        <dbReference type="Proteomes" id="UP000276888"/>
    </source>
</evidence>
<protein>
    <submittedName>
        <fullName evidence="3">Uncharacterized protein</fullName>
    </submittedName>
</protein>
<dbReference type="KEGG" id="mlv:CVS47_02147"/>
<evidence type="ECO:0000256" key="2">
    <source>
        <dbReference type="SAM" id="SignalP"/>
    </source>
</evidence>
<reference evidence="3 4" key="1">
    <citation type="submission" date="2018-08" db="EMBL/GenBank/DDBJ databases">
        <title>Microbacterium lemovicicum sp. nov., a bacterium isolated from a natural uranium-rich soil.</title>
        <authorList>
            <person name="ORTET P."/>
        </authorList>
    </citation>
    <scope>NUCLEOTIDE SEQUENCE [LARGE SCALE GENOMIC DNA]</scope>
    <source>
        <strain evidence="3 4">Viu22</strain>
    </source>
</reference>
<dbReference type="OrthoDB" id="5117547at2"/>
<gene>
    <name evidence="3" type="ORF">CVS47_02147</name>
</gene>
<dbReference type="PROSITE" id="PS51257">
    <property type="entry name" value="PROKAR_LIPOPROTEIN"/>
    <property type="match status" value="1"/>
</dbReference>
<feature type="signal peptide" evidence="2">
    <location>
        <begin position="1"/>
        <end position="23"/>
    </location>
</feature>
<keyword evidence="4" id="KW-1185">Reference proteome</keyword>
<feature type="region of interest" description="Disordered" evidence="1">
    <location>
        <begin position="31"/>
        <end position="56"/>
    </location>
</feature>
<dbReference type="AlphaFoldDB" id="A0A3S9WBT3"/>
<organism evidence="3 4">
    <name type="scientific">Microbacterium lemovicicum</name>
    <dbReference type="NCBI Taxonomy" id="1072463"/>
    <lineage>
        <taxon>Bacteria</taxon>
        <taxon>Bacillati</taxon>
        <taxon>Actinomycetota</taxon>
        <taxon>Actinomycetes</taxon>
        <taxon>Micrococcales</taxon>
        <taxon>Microbacteriaceae</taxon>
        <taxon>Microbacterium</taxon>
    </lineage>
</organism>
<dbReference type="Proteomes" id="UP000276888">
    <property type="component" value="Chromosome"/>
</dbReference>
<name>A0A3S9WBT3_9MICO</name>
<evidence type="ECO:0000256" key="1">
    <source>
        <dbReference type="SAM" id="MobiDB-lite"/>
    </source>
</evidence>
<dbReference type="EMBL" id="CP031423">
    <property type="protein sequence ID" value="AZS37510.1"/>
    <property type="molecule type" value="Genomic_DNA"/>
</dbReference>
<sequence length="281" mass="28806">MISSTHRRILIPTVLLAGGLALAGCTAPAEPVTSASVPPSAAPVTSPTASPVATPTVSDQDAVATVTTYLEAIQQERWADAFALLTPESQELTGTEEQFIAALRRGITAPEPAAGFLGSDGSFTTAPGPVAGSVLVSATRDRIADAWLVRSGPEGLRVDQAGVPATGESPYAWVNPATGPEDVSDFAPYDPAGPASIAFADLVTRTGAEGRSLVGYPSELTAYLGADTVPATSEESGTTRTWTLPLDPAALEAGTAALTVVWEVEPGSDQWRTATTAVYLD</sequence>
<keyword evidence="2" id="KW-0732">Signal</keyword>
<dbReference type="RefSeq" id="WP_127096058.1">
    <property type="nucleotide sequence ID" value="NZ_CP031423.1"/>
</dbReference>